<keyword evidence="3" id="KW-1185">Reference proteome</keyword>
<evidence type="ECO:0000313" key="3">
    <source>
        <dbReference type="Proteomes" id="UP000269019"/>
    </source>
</evidence>
<reference evidence="2 3" key="1">
    <citation type="submission" date="2018-11" db="EMBL/GenBank/DDBJ databases">
        <authorList>
            <person name="Kleinhagauer T."/>
            <person name="Glaeser S.P."/>
            <person name="Spergser J."/>
            <person name="Ruckert C."/>
            <person name="Kaempfer P."/>
            <person name="Busse H.-J."/>
        </authorList>
    </citation>
    <scope>NUCLEOTIDE SEQUENCE [LARGE SCALE GENOMIC DNA]</scope>
    <source>
        <strain evidence="2 3">200CH</strain>
    </source>
</reference>
<proteinExistence type="predicted"/>
<sequence length="60" mass="7017">MFHCLPPLRISPMPLQLRWDLDCPMLIIFEAQVRLAGFDVFVFILSISAIVNHSDDMMRR</sequence>
<keyword evidence="1" id="KW-0472">Membrane</keyword>
<gene>
    <name evidence="2" type="ORF">CCHOA_10570</name>
</gene>
<evidence type="ECO:0000313" key="2">
    <source>
        <dbReference type="EMBL" id="AZA14493.1"/>
    </source>
</evidence>
<keyword evidence="1" id="KW-1133">Transmembrane helix</keyword>
<accession>A0A3G6J9Q6</accession>
<dbReference type="KEGG" id="ccho:CCHOA_10570"/>
<dbReference type="AlphaFoldDB" id="A0A3G6J9Q6"/>
<dbReference type="EMBL" id="CP033896">
    <property type="protein sequence ID" value="AZA14493.1"/>
    <property type="molecule type" value="Genomic_DNA"/>
</dbReference>
<feature type="transmembrane region" description="Helical" evidence="1">
    <location>
        <begin position="31"/>
        <end position="51"/>
    </location>
</feature>
<protein>
    <submittedName>
        <fullName evidence="2">Uncharacterized protein</fullName>
    </submittedName>
</protein>
<evidence type="ECO:0000256" key="1">
    <source>
        <dbReference type="SAM" id="Phobius"/>
    </source>
</evidence>
<keyword evidence="1" id="KW-0812">Transmembrane</keyword>
<name>A0A3G6J9Q6_9CORY</name>
<organism evidence="2 3">
    <name type="scientific">Corynebacterium choanae</name>
    <dbReference type="NCBI Taxonomy" id="1862358"/>
    <lineage>
        <taxon>Bacteria</taxon>
        <taxon>Bacillati</taxon>
        <taxon>Actinomycetota</taxon>
        <taxon>Actinomycetes</taxon>
        <taxon>Mycobacteriales</taxon>
        <taxon>Corynebacteriaceae</taxon>
        <taxon>Corynebacterium</taxon>
    </lineage>
</organism>
<dbReference type="Proteomes" id="UP000269019">
    <property type="component" value="Chromosome"/>
</dbReference>